<sequence>LQFKKVSFWFKSRPQLILDSLSFDLKPGTSIGLVGKSGCGKSTTIKLLTRLLEARSGSILLDGIPLENYDRKKWRK</sequence>
<dbReference type="AlphaFoldDB" id="A0AAV5TYR6"/>
<evidence type="ECO:0000313" key="3">
    <source>
        <dbReference type="Proteomes" id="UP001432027"/>
    </source>
</evidence>
<dbReference type="InterPro" id="IPR027417">
    <property type="entry name" value="P-loop_NTPase"/>
</dbReference>
<dbReference type="PANTHER" id="PTHR24221">
    <property type="entry name" value="ATP-BINDING CASSETTE SUB-FAMILY B"/>
    <property type="match status" value="1"/>
</dbReference>
<keyword evidence="3" id="KW-1185">Reference proteome</keyword>
<dbReference type="GO" id="GO:0005524">
    <property type="term" value="F:ATP binding"/>
    <property type="evidence" value="ECO:0007669"/>
    <property type="project" value="InterPro"/>
</dbReference>
<feature type="non-terminal residue" evidence="2">
    <location>
        <position position="1"/>
    </location>
</feature>
<dbReference type="SUPFAM" id="SSF52540">
    <property type="entry name" value="P-loop containing nucleoside triphosphate hydrolases"/>
    <property type="match status" value="1"/>
</dbReference>
<feature type="domain" description="ABC transporter" evidence="1">
    <location>
        <begin position="18"/>
        <end position="76"/>
    </location>
</feature>
<comment type="caution">
    <text evidence="2">The sequence shown here is derived from an EMBL/GenBank/DDBJ whole genome shotgun (WGS) entry which is preliminary data.</text>
</comment>
<reference evidence="2" key="1">
    <citation type="submission" date="2023-10" db="EMBL/GenBank/DDBJ databases">
        <title>Genome assembly of Pristionchus species.</title>
        <authorList>
            <person name="Yoshida K."/>
            <person name="Sommer R.J."/>
        </authorList>
    </citation>
    <scope>NUCLEOTIDE SEQUENCE</scope>
    <source>
        <strain evidence="2">RS0144</strain>
    </source>
</reference>
<dbReference type="GO" id="GO:0016887">
    <property type="term" value="F:ATP hydrolysis activity"/>
    <property type="evidence" value="ECO:0007669"/>
    <property type="project" value="InterPro"/>
</dbReference>
<feature type="non-terminal residue" evidence="2">
    <location>
        <position position="76"/>
    </location>
</feature>
<gene>
    <name evidence="2" type="ORF">PENTCL1PPCAC_21526</name>
</gene>
<evidence type="ECO:0000313" key="2">
    <source>
        <dbReference type="EMBL" id="GMS99351.1"/>
    </source>
</evidence>
<dbReference type="GO" id="GO:0042626">
    <property type="term" value="F:ATPase-coupled transmembrane transporter activity"/>
    <property type="evidence" value="ECO:0007669"/>
    <property type="project" value="TreeGrafter"/>
</dbReference>
<organism evidence="2 3">
    <name type="scientific">Pristionchus entomophagus</name>
    <dbReference type="NCBI Taxonomy" id="358040"/>
    <lineage>
        <taxon>Eukaryota</taxon>
        <taxon>Metazoa</taxon>
        <taxon>Ecdysozoa</taxon>
        <taxon>Nematoda</taxon>
        <taxon>Chromadorea</taxon>
        <taxon>Rhabditida</taxon>
        <taxon>Rhabditina</taxon>
        <taxon>Diplogasteromorpha</taxon>
        <taxon>Diplogasteroidea</taxon>
        <taxon>Neodiplogasteridae</taxon>
        <taxon>Pristionchus</taxon>
    </lineage>
</organism>
<dbReference type="EMBL" id="BTSX01000005">
    <property type="protein sequence ID" value="GMS99351.1"/>
    <property type="molecule type" value="Genomic_DNA"/>
</dbReference>
<evidence type="ECO:0000259" key="1">
    <source>
        <dbReference type="Pfam" id="PF00005"/>
    </source>
</evidence>
<dbReference type="Pfam" id="PF00005">
    <property type="entry name" value="ABC_tran"/>
    <property type="match status" value="1"/>
</dbReference>
<proteinExistence type="predicted"/>
<name>A0AAV5TYR6_9BILA</name>
<protein>
    <recommendedName>
        <fullName evidence="1">ABC transporter domain-containing protein</fullName>
    </recommendedName>
</protein>
<dbReference type="PANTHER" id="PTHR24221:SF503">
    <property type="entry name" value="MITOCHONDRIAL POTASSIUM CHANNEL ATP-BINDING SUBUNIT"/>
    <property type="match status" value="1"/>
</dbReference>
<dbReference type="Proteomes" id="UP001432027">
    <property type="component" value="Unassembled WGS sequence"/>
</dbReference>
<accession>A0AAV5TYR6</accession>
<dbReference type="InterPro" id="IPR003439">
    <property type="entry name" value="ABC_transporter-like_ATP-bd"/>
</dbReference>
<dbReference type="InterPro" id="IPR039421">
    <property type="entry name" value="Type_1_exporter"/>
</dbReference>
<dbReference type="Gene3D" id="3.40.50.300">
    <property type="entry name" value="P-loop containing nucleotide triphosphate hydrolases"/>
    <property type="match status" value="1"/>
</dbReference>
<dbReference type="GO" id="GO:0016020">
    <property type="term" value="C:membrane"/>
    <property type="evidence" value="ECO:0007669"/>
    <property type="project" value="TreeGrafter"/>
</dbReference>